<gene>
    <name evidence="2" type="ORF">QBC37DRAFT_327376</name>
</gene>
<keyword evidence="1" id="KW-1133">Transmembrane helix</keyword>
<evidence type="ECO:0000256" key="1">
    <source>
        <dbReference type="SAM" id="Phobius"/>
    </source>
</evidence>
<feature type="transmembrane region" description="Helical" evidence="1">
    <location>
        <begin position="112"/>
        <end position="135"/>
    </location>
</feature>
<reference evidence="2" key="2">
    <citation type="submission" date="2023-05" db="EMBL/GenBank/DDBJ databases">
        <authorList>
            <consortium name="Lawrence Berkeley National Laboratory"/>
            <person name="Steindorff A."/>
            <person name="Hensen N."/>
            <person name="Bonometti L."/>
            <person name="Westerberg I."/>
            <person name="Brannstrom I.O."/>
            <person name="Guillou S."/>
            <person name="Cros-Aarteil S."/>
            <person name="Calhoun S."/>
            <person name="Haridas S."/>
            <person name="Kuo A."/>
            <person name="Mondo S."/>
            <person name="Pangilinan J."/>
            <person name="Riley R."/>
            <person name="Labutti K."/>
            <person name="Andreopoulos B."/>
            <person name="Lipzen A."/>
            <person name="Chen C."/>
            <person name="Yanf M."/>
            <person name="Daum C."/>
            <person name="Ng V."/>
            <person name="Clum A."/>
            <person name="Ohm R."/>
            <person name="Martin F."/>
            <person name="Silar P."/>
            <person name="Natvig D."/>
            <person name="Lalanne C."/>
            <person name="Gautier V."/>
            <person name="Ament-Velasquez S.L."/>
            <person name="Kruys A."/>
            <person name="Hutchinson M.I."/>
            <person name="Powell A.J."/>
            <person name="Barry K."/>
            <person name="Miller A.N."/>
            <person name="Grigoriev I.V."/>
            <person name="Debuchy R."/>
            <person name="Gladieux P."/>
            <person name="Thoren M.H."/>
            <person name="Johannesson H."/>
        </authorList>
    </citation>
    <scope>NUCLEOTIDE SEQUENCE</scope>
    <source>
        <strain evidence="2">PSN293</strain>
    </source>
</reference>
<keyword evidence="3" id="KW-1185">Reference proteome</keyword>
<dbReference type="AlphaFoldDB" id="A0AAN6XVM6"/>
<organism evidence="2 3">
    <name type="scientific">Rhypophila decipiens</name>
    <dbReference type="NCBI Taxonomy" id="261697"/>
    <lineage>
        <taxon>Eukaryota</taxon>
        <taxon>Fungi</taxon>
        <taxon>Dikarya</taxon>
        <taxon>Ascomycota</taxon>
        <taxon>Pezizomycotina</taxon>
        <taxon>Sordariomycetes</taxon>
        <taxon>Sordariomycetidae</taxon>
        <taxon>Sordariales</taxon>
        <taxon>Naviculisporaceae</taxon>
        <taxon>Rhypophila</taxon>
    </lineage>
</organism>
<sequence length="749" mass="83567">METSSAPHPVYLGVWTNWSRGPVMGLTLTMTRSNADLLIAFVAFYVAFVGRRFWRIFCFACHSIVSSRTGQAREGTYHQHQVIMRNAETATSGVVALVQVLWAWRTARGRPIGMLLVTLLLASTCSMTFIVASGFSSRISSLPGDEVLMRGGRCGFLEESRKSMDTFASTLSPYLSKMFVNAANYAQECYGKNESGLLGCDTFVKKSLPFTVDTQAPCPFEPSLCKTQTANIKLDTGLLDSHEHVGLNAKPEHRVLWRKTLHCAPLVTEGYKSLYNQSVDDKPPKPMVRYHYGKWAALSPDTADNYTYEYVDDPLWDYNISLSDASYNLYTTAAYLDKGEIYPSTGGYRIDGTLAPIGFTPIPELSSAYPQSDITILFLSSNSMPYMRRTTDEWYQATTPFRTLTHRNYNTTSATTYLQDEPASPLGCVEQRQFCTHRRKAPDGVSPFCTPLAGLRGIPGNAEALVEGDPEPGELNYFKWFYNVWITPQDTLNHAISFLHATALQSRFSISRNTQGPLPGNQWQIEVQHMFSTLLASVQQAFVHAANVPQAPGLDEFLVPPASEQSTYLCQNQKIRSNAYASFSLFGLLFITILGMIIILLSYLLEPIAGWFHRRGKYNDYAYYEWISNSSFQLQRLAHQGVGAGEWKGATDDVPVTRAGDKLAVLDFERERSLPLLRRVETGWGGMNSGEGRKRRTLTHVSSLGESIVADEKQRETDKTGVYEDVYSFGSGACISPSSTFPVETKEKT</sequence>
<proteinExistence type="predicted"/>
<keyword evidence="1" id="KW-0812">Transmembrane</keyword>
<keyword evidence="1" id="KW-0472">Membrane</keyword>
<reference evidence="2" key="1">
    <citation type="journal article" date="2023" name="Mol. Phylogenet. Evol.">
        <title>Genome-scale phylogeny and comparative genomics of the fungal order Sordariales.</title>
        <authorList>
            <person name="Hensen N."/>
            <person name="Bonometti L."/>
            <person name="Westerberg I."/>
            <person name="Brannstrom I.O."/>
            <person name="Guillou S."/>
            <person name="Cros-Aarteil S."/>
            <person name="Calhoun S."/>
            <person name="Haridas S."/>
            <person name="Kuo A."/>
            <person name="Mondo S."/>
            <person name="Pangilinan J."/>
            <person name="Riley R."/>
            <person name="LaButti K."/>
            <person name="Andreopoulos B."/>
            <person name="Lipzen A."/>
            <person name="Chen C."/>
            <person name="Yan M."/>
            <person name="Daum C."/>
            <person name="Ng V."/>
            <person name="Clum A."/>
            <person name="Steindorff A."/>
            <person name="Ohm R.A."/>
            <person name="Martin F."/>
            <person name="Silar P."/>
            <person name="Natvig D.O."/>
            <person name="Lalanne C."/>
            <person name="Gautier V."/>
            <person name="Ament-Velasquez S.L."/>
            <person name="Kruys A."/>
            <person name="Hutchinson M.I."/>
            <person name="Powell A.J."/>
            <person name="Barry K."/>
            <person name="Miller A.N."/>
            <person name="Grigoriev I.V."/>
            <person name="Debuchy R."/>
            <person name="Gladieux P."/>
            <person name="Hiltunen Thoren M."/>
            <person name="Johannesson H."/>
        </authorList>
    </citation>
    <scope>NUCLEOTIDE SEQUENCE</scope>
    <source>
        <strain evidence="2">PSN293</strain>
    </source>
</reference>
<comment type="caution">
    <text evidence="2">The sequence shown here is derived from an EMBL/GenBank/DDBJ whole genome shotgun (WGS) entry which is preliminary data.</text>
</comment>
<dbReference type="EMBL" id="MU858295">
    <property type="protein sequence ID" value="KAK4207448.1"/>
    <property type="molecule type" value="Genomic_DNA"/>
</dbReference>
<name>A0AAN6XVM6_9PEZI</name>
<evidence type="ECO:0000313" key="3">
    <source>
        <dbReference type="Proteomes" id="UP001301769"/>
    </source>
</evidence>
<feature type="transmembrane region" description="Helical" evidence="1">
    <location>
        <begin position="37"/>
        <end position="54"/>
    </location>
</feature>
<protein>
    <submittedName>
        <fullName evidence="2">Uncharacterized protein</fullName>
    </submittedName>
</protein>
<evidence type="ECO:0000313" key="2">
    <source>
        <dbReference type="EMBL" id="KAK4207448.1"/>
    </source>
</evidence>
<feature type="transmembrane region" description="Helical" evidence="1">
    <location>
        <begin position="580"/>
        <end position="605"/>
    </location>
</feature>
<dbReference type="Proteomes" id="UP001301769">
    <property type="component" value="Unassembled WGS sequence"/>
</dbReference>
<accession>A0AAN6XVM6</accession>